<dbReference type="PANTHER" id="PTHR25465:SF5">
    <property type="entry name" value="E3 UBIQUITIN_ISG15 LIGASE TRIM25-RELATED"/>
    <property type="match status" value="1"/>
</dbReference>
<gene>
    <name evidence="6" type="ORF">DNTS_004140</name>
</gene>
<dbReference type="EMBL" id="SRMA01027320">
    <property type="protein sequence ID" value="TRY55495.1"/>
    <property type="molecule type" value="Genomic_DNA"/>
</dbReference>
<dbReference type="Pfam" id="PF13765">
    <property type="entry name" value="PRY"/>
    <property type="match status" value="1"/>
</dbReference>
<evidence type="ECO:0000259" key="5">
    <source>
        <dbReference type="PROSITE" id="PS50188"/>
    </source>
</evidence>
<dbReference type="STRING" id="623744.A0A553MQP4"/>
<dbReference type="InterPro" id="IPR013320">
    <property type="entry name" value="ConA-like_dom_sf"/>
</dbReference>
<keyword evidence="3" id="KW-0862">Zinc</keyword>
<dbReference type="AlphaFoldDB" id="A0A553MQP4"/>
<evidence type="ECO:0000256" key="1">
    <source>
        <dbReference type="ARBA" id="ARBA00022723"/>
    </source>
</evidence>
<feature type="region of interest" description="Disordered" evidence="4">
    <location>
        <begin position="1"/>
        <end position="23"/>
    </location>
</feature>
<dbReference type="InterPro" id="IPR051051">
    <property type="entry name" value="E3_ubiq-ligase_TRIM/RNF"/>
</dbReference>
<dbReference type="InterPro" id="IPR003877">
    <property type="entry name" value="SPRY_dom"/>
</dbReference>
<reference evidence="6 7" key="1">
    <citation type="journal article" date="2019" name="Sci. Data">
        <title>Hybrid genome assembly and annotation of Danionella translucida.</title>
        <authorList>
            <person name="Kadobianskyi M."/>
            <person name="Schulze L."/>
            <person name="Schuelke M."/>
            <person name="Judkewitz B."/>
        </authorList>
    </citation>
    <scope>NUCLEOTIDE SEQUENCE [LARGE SCALE GENOMIC DNA]</scope>
    <source>
        <strain evidence="6 7">Bolton</strain>
    </source>
</reference>
<dbReference type="Proteomes" id="UP000316079">
    <property type="component" value="Unassembled WGS sequence"/>
</dbReference>
<dbReference type="SUPFAM" id="SSF49899">
    <property type="entry name" value="Concanavalin A-like lectins/glucanases"/>
    <property type="match status" value="1"/>
</dbReference>
<keyword evidence="2" id="KW-0863">Zinc-finger</keyword>
<dbReference type="PROSITE" id="PS50188">
    <property type="entry name" value="B302_SPRY"/>
    <property type="match status" value="1"/>
</dbReference>
<dbReference type="PANTHER" id="PTHR25465">
    <property type="entry name" value="B-BOX DOMAIN CONTAINING"/>
    <property type="match status" value="1"/>
</dbReference>
<dbReference type="InterPro" id="IPR043136">
    <property type="entry name" value="B30.2/SPRY_sf"/>
</dbReference>
<evidence type="ECO:0000256" key="3">
    <source>
        <dbReference type="ARBA" id="ARBA00022833"/>
    </source>
</evidence>
<keyword evidence="7" id="KW-1185">Reference proteome</keyword>
<comment type="caution">
    <text evidence="6">The sequence shown here is derived from an EMBL/GenBank/DDBJ whole genome shotgun (WGS) entry which is preliminary data.</text>
</comment>
<evidence type="ECO:0000256" key="4">
    <source>
        <dbReference type="SAM" id="MobiDB-lite"/>
    </source>
</evidence>
<keyword evidence="1" id="KW-0479">Metal-binding</keyword>
<dbReference type="OrthoDB" id="5951542at2759"/>
<evidence type="ECO:0000256" key="2">
    <source>
        <dbReference type="ARBA" id="ARBA00022771"/>
    </source>
</evidence>
<feature type="non-terminal residue" evidence="6">
    <location>
        <position position="1"/>
    </location>
</feature>
<organism evidence="6 7">
    <name type="scientific">Danionella cerebrum</name>
    <dbReference type="NCBI Taxonomy" id="2873325"/>
    <lineage>
        <taxon>Eukaryota</taxon>
        <taxon>Metazoa</taxon>
        <taxon>Chordata</taxon>
        <taxon>Craniata</taxon>
        <taxon>Vertebrata</taxon>
        <taxon>Euteleostomi</taxon>
        <taxon>Actinopterygii</taxon>
        <taxon>Neopterygii</taxon>
        <taxon>Teleostei</taxon>
        <taxon>Ostariophysi</taxon>
        <taxon>Cypriniformes</taxon>
        <taxon>Danionidae</taxon>
        <taxon>Danioninae</taxon>
        <taxon>Danionella</taxon>
    </lineage>
</organism>
<dbReference type="Pfam" id="PF25600">
    <property type="entry name" value="TRIM_CC"/>
    <property type="match status" value="1"/>
</dbReference>
<dbReference type="GO" id="GO:0005737">
    <property type="term" value="C:cytoplasm"/>
    <property type="evidence" value="ECO:0007669"/>
    <property type="project" value="UniProtKB-ARBA"/>
</dbReference>
<accession>A0A553MQP4</accession>
<dbReference type="SMART" id="SM00589">
    <property type="entry name" value="PRY"/>
    <property type="match status" value="1"/>
</dbReference>
<evidence type="ECO:0000313" key="7">
    <source>
        <dbReference type="Proteomes" id="UP000316079"/>
    </source>
</evidence>
<dbReference type="PRINTS" id="PR01407">
    <property type="entry name" value="BUTYPHLNCDUF"/>
</dbReference>
<dbReference type="InterPro" id="IPR058030">
    <property type="entry name" value="TRIM8/14/16/25/29/45/65_CC"/>
</dbReference>
<proteinExistence type="predicted"/>
<dbReference type="InterPro" id="IPR001870">
    <property type="entry name" value="B30.2/SPRY"/>
</dbReference>
<dbReference type="SMART" id="SM00449">
    <property type="entry name" value="SPRY"/>
    <property type="match status" value="1"/>
</dbReference>
<feature type="domain" description="B30.2/SPRY" evidence="5">
    <location>
        <begin position="175"/>
        <end position="368"/>
    </location>
</feature>
<dbReference type="InterPro" id="IPR006574">
    <property type="entry name" value="PRY"/>
</dbReference>
<evidence type="ECO:0000313" key="6">
    <source>
        <dbReference type="EMBL" id="TRY55495.1"/>
    </source>
</evidence>
<sequence>AELKKKSAEIQKQQEVTKQTRAELTDNMEKEKVSLQQTSLWINCKFSQLMKLLAEKQEVMQHFLDRQQEVALLESEQRLSALEQRSMQLSALQDQISAHIPFINESRMVEVPAFTELPVDLHVCLQEELSPVTDVLSRVSKLLCEDLDRALQPPGGHDKDSSPQDKRPILAVVPSPATPSFPAERLGLDANYCSLTFDPCTANAHLLLSRRNRKAEHLVSGPCTVPSDQRRFEHTWQVLCAQGFTRGRHFWELEVSKPWAYLGITYAGIPRKEKGQRCMVGRNQFSWSLQLDERQLGAWHDGRREAVLGQIQGPMRIGLLLDYEAGTLTYYGKGHELHTFHSVFSGEQLYPACWIGEGVSVTLCDPGT</sequence>
<dbReference type="Gene3D" id="2.60.120.920">
    <property type="match status" value="1"/>
</dbReference>
<protein>
    <recommendedName>
        <fullName evidence="5">B30.2/SPRY domain-containing protein</fullName>
    </recommendedName>
</protein>
<dbReference type="InterPro" id="IPR003879">
    <property type="entry name" value="Butyrophylin_SPRY"/>
</dbReference>
<name>A0A553MQP4_9TELE</name>
<dbReference type="Pfam" id="PF00622">
    <property type="entry name" value="SPRY"/>
    <property type="match status" value="1"/>
</dbReference>
<dbReference type="GO" id="GO:0008270">
    <property type="term" value="F:zinc ion binding"/>
    <property type="evidence" value="ECO:0007669"/>
    <property type="project" value="UniProtKB-KW"/>
</dbReference>